<dbReference type="Gene3D" id="3.30.1520.10">
    <property type="entry name" value="Phox-like domain"/>
    <property type="match status" value="1"/>
</dbReference>
<dbReference type="InterPro" id="IPR036871">
    <property type="entry name" value="PX_dom_sf"/>
</dbReference>
<evidence type="ECO:0008006" key="8">
    <source>
        <dbReference type="Google" id="ProtNLM"/>
    </source>
</evidence>
<dbReference type="PANTHER" id="PTHR22775">
    <property type="entry name" value="SORTING NEXIN"/>
    <property type="match status" value="1"/>
</dbReference>
<dbReference type="CDD" id="cd08720">
    <property type="entry name" value="RGS_SNX25"/>
    <property type="match status" value="1"/>
</dbReference>
<dbReference type="SUPFAM" id="SSF64268">
    <property type="entry name" value="PX domain"/>
    <property type="match status" value="1"/>
</dbReference>
<evidence type="ECO:0000259" key="5">
    <source>
        <dbReference type="PROSITE" id="PS51207"/>
    </source>
</evidence>
<sequence>MGQVISQLVILENCNFILTSVIVGFFAIGLFSLWKNLLWLFVFILLTISCFFVGPSVVMLIHVALSTLHQTGGGSEKTVAEIEAFSKLLMSGFEKKLSKENHKPLKYPMILSRPVDAALQNLLELAFRDFINTWLNDLALYPEEITEKIKQDIWGSLESLYERFSRIDLTKLIACSIVNKVIFHFEKIRLAQSTAGEGDNPNFILSSHLTSKEKELNFLRKVSEVFVLFFLPRSYSLSPTKYLLREIIACKILKPAIDLITDPDYINQKILVYIEQQKLTAAMHRKTYEYAESFEDFVRTIKNTNDIEILKHIKYNIVTEIMQATTIQNVKRSQGLDPESNTLGRSDVDQANKLKRYISQLTYAKETCENHMRTLGWDGFSIDCDIIDPTATNDTKILSLQAVLENVIGRKYLSQFLEQVACHDLLGYYAAVQELKSADKSNWHQLGAEIFYTYIKSTTAEIKVDKNVRKRIEAFLLGDKGPDIFYEIQDDVVKTLEEKYYTSFLVSEQYNRMLKELSNIVDGTSDDRRNSDGAILESATLLVGEHSNYARSKLDQLQEKLSNKMQALQALKSSLKPESRVLSVLAKEVEWLQGEKRQLEAHLTHTEMWSKHLGRWRADVQSAEIPDNGDPPQFILVVHMVEDETSPDGITTGWVVFRTLPEFQEVHRKLRQLCSSVKNLELPSQPLKFFGKTDKNSLDKAKLQTQKYLNFVLKDDKLNQSEALYAFLSPSSEHLKHTSTSPKKSRFSFSTLFKTNSGTSVDSKEKDDEDDYSLLVDDNENGKTVPEGYLGTGKDAIAEPLYAFLGEIFDLRGVFRWVRRSLITFVQITYGRTINRQIRDMVSWVFSEAMLHYYIQLFTKSWWPNGQLALSPPSKTDEGKLKTRGEARKQFLDNLPEVLTSLVGVESAQRGATKVFDTLQNVNLNKQLFYDVITVLMYEVFPELDQISKHNKSNRKLVI</sequence>
<evidence type="ECO:0000259" key="4">
    <source>
        <dbReference type="PROSITE" id="PS50195"/>
    </source>
</evidence>
<evidence type="ECO:0000256" key="1">
    <source>
        <dbReference type="ARBA" id="ARBA00010883"/>
    </source>
</evidence>
<feature type="domain" description="PX" evidence="4">
    <location>
        <begin position="614"/>
        <end position="735"/>
    </location>
</feature>
<keyword evidence="2" id="KW-0472">Membrane</keyword>
<keyword evidence="7" id="KW-1185">Reference proteome</keyword>
<dbReference type="InterPro" id="IPR016137">
    <property type="entry name" value="RGS"/>
</dbReference>
<reference evidence="6 7" key="1">
    <citation type="submission" date="2020-08" db="EMBL/GenBank/DDBJ databases">
        <title>Aphidius gifuensis genome sequencing and assembly.</title>
        <authorList>
            <person name="Du Z."/>
        </authorList>
    </citation>
    <scope>NUCLEOTIDE SEQUENCE [LARGE SCALE GENOMIC DNA]</scope>
    <source>
        <strain evidence="6">YNYX2018</strain>
        <tissue evidence="6">Adults</tissue>
    </source>
</reference>
<name>A0A834Y937_APHGI</name>
<dbReference type="Pfam" id="PF00787">
    <property type="entry name" value="PX"/>
    <property type="match status" value="1"/>
</dbReference>
<dbReference type="PROSITE" id="PS50195">
    <property type="entry name" value="PX"/>
    <property type="match status" value="1"/>
</dbReference>
<feature type="transmembrane region" description="Helical" evidence="2">
    <location>
        <begin position="41"/>
        <end position="65"/>
    </location>
</feature>
<dbReference type="InterPro" id="IPR037899">
    <property type="entry name" value="SNX25_PX"/>
</dbReference>
<dbReference type="Gene3D" id="1.10.167.10">
    <property type="entry name" value="Regulator of G-protein Signalling 4, domain 2"/>
    <property type="match status" value="1"/>
</dbReference>
<dbReference type="Pfam" id="PF08628">
    <property type="entry name" value="Nexin_C"/>
    <property type="match status" value="1"/>
</dbReference>
<dbReference type="OrthoDB" id="120967at2759"/>
<dbReference type="EMBL" id="JACMRX010000001">
    <property type="protein sequence ID" value="KAF7998611.1"/>
    <property type="molecule type" value="Genomic_DNA"/>
</dbReference>
<dbReference type="Pfam" id="PF02194">
    <property type="entry name" value="PXA"/>
    <property type="match status" value="1"/>
</dbReference>
<accession>A0A834Y937</accession>
<dbReference type="GO" id="GO:0035091">
    <property type="term" value="F:phosphatidylinositol binding"/>
    <property type="evidence" value="ECO:0007669"/>
    <property type="project" value="InterPro"/>
</dbReference>
<keyword evidence="2" id="KW-1133">Transmembrane helix</keyword>
<feature type="domain" description="PXA" evidence="5">
    <location>
        <begin position="112"/>
        <end position="278"/>
    </location>
</feature>
<dbReference type="Proteomes" id="UP000639338">
    <property type="component" value="Unassembled WGS sequence"/>
</dbReference>
<keyword evidence="2" id="KW-0812">Transmembrane</keyword>
<comment type="caution">
    <text evidence="6">The sequence shown here is derived from an EMBL/GenBank/DDBJ whole genome shotgun (WGS) entry which is preliminary data.</text>
</comment>
<dbReference type="InterPro" id="IPR013937">
    <property type="entry name" value="Sorting_nexin_C"/>
</dbReference>
<dbReference type="InterPro" id="IPR044926">
    <property type="entry name" value="RGS_subdomain_2"/>
</dbReference>
<organism evidence="6 7">
    <name type="scientific">Aphidius gifuensis</name>
    <name type="common">Parasitoid wasp</name>
    <dbReference type="NCBI Taxonomy" id="684658"/>
    <lineage>
        <taxon>Eukaryota</taxon>
        <taxon>Metazoa</taxon>
        <taxon>Ecdysozoa</taxon>
        <taxon>Arthropoda</taxon>
        <taxon>Hexapoda</taxon>
        <taxon>Insecta</taxon>
        <taxon>Pterygota</taxon>
        <taxon>Neoptera</taxon>
        <taxon>Endopterygota</taxon>
        <taxon>Hymenoptera</taxon>
        <taxon>Apocrita</taxon>
        <taxon>Ichneumonoidea</taxon>
        <taxon>Braconidae</taxon>
        <taxon>Aphidiinae</taxon>
        <taxon>Aphidius</taxon>
    </lineage>
</organism>
<comment type="similarity">
    <text evidence="1">Belongs to the sorting nexin family.</text>
</comment>
<gene>
    <name evidence="6" type="ORF">HCN44_011019</name>
</gene>
<dbReference type="AlphaFoldDB" id="A0A834Y937"/>
<dbReference type="CDD" id="cd06878">
    <property type="entry name" value="PX_SNX25"/>
    <property type="match status" value="1"/>
</dbReference>
<dbReference type="InterPro" id="IPR036305">
    <property type="entry name" value="RGS_sf"/>
</dbReference>
<feature type="transmembrane region" description="Helical" evidence="2">
    <location>
        <begin position="16"/>
        <end position="34"/>
    </location>
</feature>
<dbReference type="Pfam" id="PF00615">
    <property type="entry name" value="RGS"/>
    <property type="match status" value="1"/>
</dbReference>
<dbReference type="SMART" id="SM00315">
    <property type="entry name" value="RGS"/>
    <property type="match status" value="1"/>
</dbReference>
<evidence type="ECO:0000259" key="3">
    <source>
        <dbReference type="PROSITE" id="PS50132"/>
    </source>
</evidence>
<feature type="domain" description="RGS" evidence="3">
    <location>
        <begin position="399"/>
        <end position="514"/>
    </location>
</feature>
<dbReference type="SUPFAM" id="SSF48097">
    <property type="entry name" value="Regulator of G-protein signaling, RGS"/>
    <property type="match status" value="1"/>
</dbReference>
<dbReference type="PROSITE" id="PS50132">
    <property type="entry name" value="RGS"/>
    <property type="match status" value="1"/>
</dbReference>
<dbReference type="PANTHER" id="PTHR22775:SF48">
    <property type="entry name" value="SORTING NEXIN-25"/>
    <property type="match status" value="1"/>
</dbReference>
<proteinExistence type="inferred from homology"/>
<dbReference type="InterPro" id="IPR003114">
    <property type="entry name" value="Phox_assoc"/>
</dbReference>
<evidence type="ECO:0000313" key="6">
    <source>
        <dbReference type="EMBL" id="KAF7998611.1"/>
    </source>
</evidence>
<dbReference type="InterPro" id="IPR001683">
    <property type="entry name" value="PX_dom"/>
</dbReference>
<evidence type="ECO:0000256" key="2">
    <source>
        <dbReference type="SAM" id="Phobius"/>
    </source>
</evidence>
<dbReference type="SMART" id="SM00313">
    <property type="entry name" value="PXA"/>
    <property type="match status" value="1"/>
</dbReference>
<evidence type="ECO:0000313" key="7">
    <source>
        <dbReference type="Proteomes" id="UP000639338"/>
    </source>
</evidence>
<protein>
    <recommendedName>
        <fullName evidence="8">Sorting nexin-25</fullName>
    </recommendedName>
</protein>
<dbReference type="PROSITE" id="PS51207">
    <property type="entry name" value="PXA"/>
    <property type="match status" value="1"/>
</dbReference>